<organism evidence="2 3">
    <name type="scientific">Collybiopsis luxurians FD-317 M1</name>
    <dbReference type="NCBI Taxonomy" id="944289"/>
    <lineage>
        <taxon>Eukaryota</taxon>
        <taxon>Fungi</taxon>
        <taxon>Dikarya</taxon>
        <taxon>Basidiomycota</taxon>
        <taxon>Agaricomycotina</taxon>
        <taxon>Agaricomycetes</taxon>
        <taxon>Agaricomycetidae</taxon>
        <taxon>Agaricales</taxon>
        <taxon>Marasmiineae</taxon>
        <taxon>Omphalotaceae</taxon>
        <taxon>Collybiopsis</taxon>
        <taxon>Collybiopsis luxurians</taxon>
    </lineage>
</organism>
<keyword evidence="3" id="KW-1185">Reference proteome</keyword>
<feature type="region of interest" description="Disordered" evidence="1">
    <location>
        <begin position="408"/>
        <end position="448"/>
    </location>
</feature>
<dbReference type="HOGENOM" id="CLU_013812_3_0_1"/>
<evidence type="ECO:0000256" key="1">
    <source>
        <dbReference type="SAM" id="MobiDB-lite"/>
    </source>
</evidence>
<dbReference type="AlphaFoldDB" id="A0A0D0CVK6"/>
<dbReference type="EMBL" id="KN834777">
    <property type="protein sequence ID" value="KIK60033.1"/>
    <property type="molecule type" value="Genomic_DNA"/>
</dbReference>
<feature type="region of interest" description="Disordered" evidence="1">
    <location>
        <begin position="171"/>
        <end position="204"/>
    </location>
</feature>
<evidence type="ECO:0000313" key="3">
    <source>
        <dbReference type="Proteomes" id="UP000053593"/>
    </source>
</evidence>
<name>A0A0D0CVK6_9AGAR</name>
<sequence>MSAINPQDKDICLAKQYKERIHGDMGGSWVIKAQVESVTDEPEAAKTTGDPHMSLKTQTKQEIFSPRAEHLQAGSSKVHIGGEIPLDAALQLERWAAQDKYAVSMTHFANETHPVGQYPEQTVTEPDLGCSLWLNHLGFRTDGLTYHRRETPEAFHENNCLEGPSWNARGLVNSPNTTGPGIPFSSQYSDPGNTARVGEQQNQWEKLEPSQLHPSALETHHPMPPLEKKKFTPLQNVKGIGKVVNPFTRELSRQISQPPRALEVLPQQPVIQQTVHVPPPVVVETAPQAAGFTPPVFTAAPRQYIHPTARNSDSIPAIPHRSLGQVTNDYHPIVSTQQEPARVPADQYWRSGTQEYRPYIAELTYDYSNHASTYRGYGVAGAPGGPPYGGVMQTGGISDGNLERERVSRNGSFRGGSGGGRPGGLGGPGGPGSPGGPPDNPDNWGSNHNAYWHLANGWVAVQGPRGERGELGPAG</sequence>
<protein>
    <submittedName>
        <fullName evidence="2">Uncharacterized protein</fullName>
    </submittedName>
</protein>
<feature type="compositionally biased region" description="Gly residues" evidence="1">
    <location>
        <begin position="413"/>
        <end position="433"/>
    </location>
</feature>
<evidence type="ECO:0000313" key="2">
    <source>
        <dbReference type="EMBL" id="KIK60033.1"/>
    </source>
</evidence>
<dbReference type="Proteomes" id="UP000053593">
    <property type="component" value="Unassembled WGS sequence"/>
</dbReference>
<accession>A0A0D0CVK6</accession>
<feature type="compositionally biased region" description="Polar residues" evidence="1">
    <location>
        <begin position="173"/>
        <end position="192"/>
    </location>
</feature>
<gene>
    <name evidence="2" type="ORF">GYMLUDRAFT_244815</name>
</gene>
<proteinExistence type="predicted"/>
<reference evidence="2 3" key="1">
    <citation type="submission" date="2014-04" db="EMBL/GenBank/DDBJ databases">
        <title>Evolutionary Origins and Diversification of the Mycorrhizal Mutualists.</title>
        <authorList>
            <consortium name="DOE Joint Genome Institute"/>
            <consortium name="Mycorrhizal Genomics Consortium"/>
            <person name="Kohler A."/>
            <person name="Kuo A."/>
            <person name="Nagy L.G."/>
            <person name="Floudas D."/>
            <person name="Copeland A."/>
            <person name="Barry K.W."/>
            <person name="Cichocki N."/>
            <person name="Veneault-Fourrey C."/>
            <person name="LaButti K."/>
            <person name="Lindquist E.A."/>
            <person name="Lipzen A."/>
            <person name="Lundell T."/>
            <person name="Morin E."/>
            <person name="Murat C."/>
            <person name="Riley R."/>
            <person name="Ohm R."/>
            <person name="Sun H."/>
            <person name="Tunlid A."/>
            <person name="Henrissat B."/>
            <person name="Grigoriev I.V."/>
            <person name="Hibbett D.S."/>
            <person name="Martin F."/>
        </authorList>
    </citation>
    <scope>NUCLEOTIDE SEQUENCE [LARGE SCALE GENOMIC DNA]</scope>
    <source>
        <strain evidence="2 3">FD-317 M1</strain>
    </source>
</reference>